<accession>A0A094IX79</accession>
<dbReference type="OrthoDB" id="9807866at2"/>
<proteinExistence type="predicted"/>
<gene>
    <name evidence="2" type="ORF">IDSA_10170</name>
</gene>
<evidence type="ECO:0000256" key="1">
    <source>
        <dbReference type="SAM" id="SignalP"/>
    </source>
</evidence>
<dbReference type="EMBL" id="JPER01000005">
    <property type="protein sequence ID" value="KFZ30419.1"/>
    <property type="molecule type" value="Genomic_DNA"/>
</dbReference>
<evidence type="ECO:0008006" key="4">
    <source>
        <dbReference type="Google" id="ProtNLM"/>
    </source>
</evidence>
<keyword evidence="3" id="KW-1185">Reference proteome</keyword>
<dbReference type="Proteomes" id="UP000054363">
    <property type="component" value="Unassembled WGS sequence"/>
</dbReference>
<keyword evidence="1" id="KW-0732">Signal</keyword>
<dbReference type="AlphaFoldDB" id="A0A094IX79"/>
<dbReference type="RefSeq" id="WP_034776365.1">
    <property type="nucleotide sequence ID" value="NZ_JPER01000005.1"/>
</dbReference>
<feature type="signal peptide" evidence="1">
    <location>
        <begin position="1"/>
        <end position="21"/>
    </location>
</feature>
<reference evidence="2 3" key="1">
    <citation type="submission" date="2014-06" db="EMBL/GenBank/DDBJ databases">
        <title>The draft genome sequence of Idiomarina salinarum ISL-52.</title>
        <authorList>
            <person name="Du J."/>
            <person name="Shao Z."/>
        </authorList>
    </citation>
    <scope>NUCLEOTIDE SEQUENCE [LARGE SCALE GENOMIC DNA]</scope>
    <source>
        <strain evidence="2 3">ISL-52</strain>
    </source>
</reference>
<evidence type="ECO:0000313" key="2">
    <source>
        <dbReference type="EMBL" id="KFZ30419.1"/>
    </source>
</evidence>
<comment type="caution">
    <text evidence="2">The sequence shown here is derived from an EMBL/GenBank/DDBJ whole genome shotgun (WGS) entry which is preliminary data.</text>
</comment>
<organism evidence="2 3">
    <name type="scientific">Pseudidiomarina salinarum</name>
    <dbReference type="NCBI Taxonomy" id="435908"/>
    <lineage>
        <taxon>Bacteria</taxon>
        <taxon>Pseudomonadati</taxon>
        <taxon>Pseudomonadota</taxon>
        <taxon>Gammaproteobacteria</taxon>
        <taxon>Alteromonadales</taxon>
        <taxon>Idiomarinaceae</taxon>
        <taxon>Pseudidiomarina</taxon>
    </lineage>
</organism>
<evidence type="ECO:0000313" key="3">
    <source>
        <dbReference type="Proteomes" id="UP000054363"/>
    </source>
</evidence>
<feature type="chain" id="PRO_5001899886" description="Lipoprotein" evidence="1">
    <location>
        <begin position="22"/>
        <end position="148"/>
    </location>
</feature>
<sequence>MSWAKLSVMAVSAWLLAGCTAAELDALNDSLACVNEFPNDTYRQNQCISYMNEAREVDQYNALLNWCQTYAVRPIEAASPKLERDIETFDRNFESLRTRIGQVSGYYSDYCDTPERRRSNSSNADYLADRKEFLEGGAQELRAYLANW</sequence>
<protein>
    <recommendedName>
        <fullName evidence="4">Lipoprotein</fullName>
    </recommendedName>
</protein>
<name>A0A094IX79_9GAMM</name>
<dbReference type="PROSITE" id="PS51257">
    <property type="entry name" value="PROKAR_LIPOPROTEIN"/>
    <property type="match status" value="1"/>
</dbReference>